<sequence>MSVMEKELPEIHIDDTIKVLEHLSTCRPLKASARRSRLEVNAEKFANWCLILGGAGMAVAACMAYWHTSQTPLPEEAKYLALYLVFFSTISTLLSLLTPMAALVYALFRWETITLKSMIADFRHENALVDSLEPHSEVALLDAKYWLELRINRAEARVALFFGEKAAALALLGTAYVCAEKFGGFPWISKTLLAGPVSGNWGDSALLMIIALVLGLSIGAVLLKRVNLRYRFQIELIDQALRRMAR</sequence>
<feature type="transmembrane region" description="Helical" evidence="1">
    <location>
        <begin position="80"/>
        <end position="108"/>
    </location>
</feature>
<evidence type="ECO:0000313" key="2">
    <source>
        <dbReference type="EMBL" id="PHH41116.1"/>
    </source>
</evidence>
<keyword evidence="1" id="KW-0472">Membrane</keyword>
<reference evidence="3" key="1">
    <citation type="submission" date="2017-10" db="EMBL/GenBank/DDBJ databases">
        <title>FDA dAtabase for Regulatory Grade micrObial Sequences (FDA-ARGOS): Supporting development and validation of Infectious Disease Dx tests.</title>
        <authorList>
            <person name="Goldberg B."/>
            <person name="Campos J."/>
            <person name="Tallon L."/>
            <person name="Sadzewicz L."/>
            <person name="Ott S."/>
            <person name="Zhao X."/>
            <person name="Nagaraj S."/>
            <person name="Vavikolanu K."/>
            <person name="Aluvathingal J."/>
            <person name="Nadendla S."/>
            <person name="Geyer C."/>
            <person name="Sichtig H."/>
        </authorList>
    </citation>
    <scope>NUCLEOTIDE SEQUENCE [LARGE SCALE GENOMIC DNA]</scope>
    <source>
        <strain evidence="3">FDAARGOS_376</strain>
    </source>
</reference>
<dbReference type="EMBL" id="PDKZ01000002">
    <property type="protein sequence ID" value="PHH41116.1"/>
    <property type="molecule type" value="Genomic_DNA"/>
</dbReference>
<organism evidence="2 3">
    <name type="scientific">Pseudomonas putida</name>
    <name type="common">Arthrobacter siderocapsulatus</name>
    <dbReference type="NCBI Taxonomy" id="303"/>
    <lineage>
        <taxon>Bacteria</taxon>
        <taxon>Pseudomonadati</taxon>
        <taxon>Pseudomonadota</taxon>
        <taxon>Gammaproteobacteria</taxon>
        <taxon>Pseudomonadales</taxon>
        <taxon>Pseudomonadaceae</taxon>
        <taxon>Pseudomonas</taxon>
    </lineage>
</organism>
<evidence type="ECO:0000313" key="3">
    <source>
        <dbReference type="Proteomes" id="UP000222460"/>
    </source>
</evidence>
<dbReference type="AlphaFoldDB" id="A0A2C5W7T3"/>
<dbReference type="RefSeq" id="WP_098965923.1">
    <property type="nucleotide sequence ID" value="NZ_PDKZ01000002.1"/>
</dbReference>
<protein>
    <submittedName>
        <fullName evidence="2">Uncharacterized protein</fullName>
    </submittedName>
</protein>
<feature type="transmembrane region" description="Helical" evidence="1">
    <location>
        <begin position="45"/>
        <end position="68"/>
    </location>
</feature>
<comment type="caution">
    <text evidence="2">The sequence shown here is derived from an EMBL/GenBank/DDBJ whole genome shotgun (WGS) entry which is preliminary data.</text>
</comment>
<dbReference type="Proteomes" id="UP000222460">
    <property type="component" value="Unassembled WGS sequence"/>
</dbReference>
<name>A0A2C5W7T3_PSEPU</name>
<feature type="transmembrane region" description="Helical" evidence="1">
    <location>
        <begin position="205"/>
        <end position="223"/>
    </location>
</feature>
<accession>A0A2C5W7T3</accession>
<evidence type="ECO:0000256" key="1">
    <source>
        <dbReference type="SAM" id="Phobius"/>
    </source>
</evidence>
<keyword evidence="1" id="KW-1133">Transmembrane helix</keyword>
<keyword evidence="1" id="KW-0812">Transmembrane</keyword>
<gene>
    <name evidence="2" type="ORF">CRX57_13360</name>
</gene>
<proteinExistence type="predicted"/>